<evidence type="ECO:0000313" key="2">
    <source>
        <dbReference type="EMBL" id="PYD70640.1"/>
    </source>
</evidence>
<proteinExistence type="predicted"/>
<keyword evidence="3" id="KW-1185">Reference proteome</keyword>
<sequence>MTGGLSPGLPAGADDAGPPVRSMGPGLMKGGLPRVRSRGGRDAGNGVTPRAGTGRARVARGMGGRRAACDIVGVMARVAGIAMAAGVRPGRRSGNGGVTAGVARAGGMAKATAPCAPRPMRGIPAMGAGARAMMGGAGGAAIRPRGMTAAAMATALPRGVKGAARGLSARAATRPAHGMAAARAGVPPAAGAVRAGAVRIGAVRVGAARTGTGRTGTGRTGAARTGNGAAAERMASGRGVARDAGSPGPLPRGADGGMAYRPFFAVGADIGMDIGGDLRVDSGQARPAVPARASQPGAAGDAPAMAPGQPGMG</sequence>
<feature type="compositionally biased region" description="Low complexity" evidence="1">
    <location>
        <begin position="295"/>
        <end position="313"/>
    </location>
</feature>
<reference evidence="2 3" key="1">
    <citation type="submission" date="2017-07" db="EMBL/GenBank/DDBJ databases">
        <title>A draft genome sequence of Komagataeibacter swingsii LMG 22125.</title>
        <authorList>
            <person name="Skraban J."/>
            <person name="Cleenwerck I."/>
            <person name="Vandamme P."/>
            <person name="Trcek J."/>
        </authorList>
    </citation>
    <scope>NUCLEOTIDE SEQUENCE [LARGE SCALE GENOMIC DNA]</scope>
    <source>
        <strain evidence="2 3">LMG 22125</strain>
    </source>
</reference>
<feature type="region of interest" description="Disordered" evidence="1">
    <location>
        <begin position="209"/>
        <end position="253"/>
    </location>
</feature>
<protein>
    <submittedName>
        <fullName evidence="2">Uncharacterized protein</fullName>
    </submittedName>
</protein>
<feature type="non-terminal residue" evidence="2">
    <location>
        <position position="313"/>
    </location>
</feature>
<dbReference type="AlphaFoldDB" id="A0A2V4RF81"/>
<organism evidence="2 3">
    <name type="scientific">Komagataeibacter swingsii</name>
    <dbReference type="NCBI Taxonomy" id="215220"/>
    <lineage>
        <taxon>Bacteria</taxon>
        <taxon>Pseudomonadati</taxon>
        <taxon>Pseudomonadota</taxon>
        <taxon>Alphaproteobacteria</taxon>
        <taxon>Acetobacterales</taxon>
        <taxon>Acetobacteraceae</taxon>
        <taxon>Komagataeibacter</taxon>
    </lineage>
</organism>
<feature type="compositionally biased region" description="Low complexity" evidence="1">
    <location>
        <begin position="220"/>
        <end position="231"/>
    </location>
</feature>
<name>A0A2V4RF81_9PROT</name>
<feature type="region of interest" description="Disordered" evidence="1">
    <location>
        <begin position="1"/>
        <end position="58"/>
    </location>
</feature>
<gene>
    <name evidence="2" type="ORF">CFR76_04645</name>
</gene>
<feature type="region of interest" description="Disordered" evidence="1">
    <location>
        <begin position="285"/>
        <end position="313"/>
    </location>
</feature>
<accession>A0A2V4RF81</accession>
<dbReference type="EMBL" id="NKUB01000003">
    <property type="protein sequence ID" value="PYD70640.1"/>
    <property type="molecule type" value="Genomic_DNA"/>
</dbReference>
<comment type="caution">
    <text evidence="2">The sequence shown here is derived from an EMBL/GenBank/DDBJ whole genome shotgun (WGS) entry which is preliminary data.</text>
</comment>
<evidence type="ECO:0000256" key="1">
    <source>
        <dbReference type="SAM" id="MobiDB-lite"/>
    </source>
</evidence>
<evidence type="ECO:0000313" key="3">
    <source>
        <dbReference type="Proteomes" id="UP000247371"/>
    </source>
</evidence>
<dbReference type="Proteomes" id="UP000247371">
    <property type="component" value="Unassembled WGS sequence"/>
</dbReference>